<keyword evidence="5" id="KW-0732">Signal</keyword>
<dbReference type="InterPro" id="IPR012334">
    <property type="entry name" value="Pectin_lyas_fold"/>
</dbReference>
<dbReference type="SUPFAM" id="SSF51120">
    <property type="entry name" value="beta-Roll"/>
    <property type="match status" value="1"/>
</dbReference>
<accession>A0ABX7BKA2</accession>
<keyword evidence="6" id="KW-0106">Calcium</keyword>
<dbReference type="RefSeq" id="WP_201082153.1">
    <property type="nucleotide sequence ID" value="NZ_CP067421.1"/>
</dbReference>
<keyword evidence="10" id="KW-0614">Plasmid</keyword>
<dbReference type="InterPro" id="IPR011049">
    <property type="entry name" value="Serralysin-like_metalloprot_C"/>
</dbReference>
<dbReference type="SUPFAM" id="SSF51126">
    <property type="entry name" value="Pectin lyase-like"/>
    <property type="match status" value="1"/>
</dbReference>
<evidence type="ECO:0000256" key="1">
    <source>
        <dbReference type="ARBA" id="ARBA00001913"/>
    </source>
</evidence>
<evidence type="ECO:0000259" key="9">
    <source>
        <dbReference type="Pfam" id="PF13229"/>
    </source>
</evidence>
<protein>
    <submittedName>
        <fullName evidence="10">Right-handed parallel beta-helix repeat-containing protein</fullName>
    </submittedName>
</protein>
<sequence length="550" mass="55996">MPYNATSISTAAASVVPYEAAKPAAFLWVSPTGSDAGTGTASSPLKTIQAAVSKAKPGTAVMVREGVYAENVKIGVSGTADKPIWIVSADGQGKADIKAANAGLPAIYGFGPDNIVIKGFELIGGTEGVKITQGGNTLTNFATNIVIEQNIVHGQTTDGIKTAQTVNAAITGNTVYGVRGEEGIDDVYMRNGIIAHNRVYDIVGLSGIVAKAGSENVRILDNHLYQVPDGILVGGFAGNQGSTWPSTLGYQAKGFTVSGNKVDAASKHAVNAYGAVDSVIKGNYLASTGPGSVVNVSTDNLGYASKNIQLIDNIVSKSSWLSAKAGAVSVNTGNKVGGTFDGSKAGPEGLVMFGTAQPAPVPSGIPVDSRTFDWKVGAIPTKTMTGTASADRLTGTSGHDRIDGGSGADTMAGLAGDDHYVIGSRLDVVVEKAGEGRDTVQVYATGYTLAANVENLVISTSAGSEVVDNGLDNRLTGGAGADTFTFVASHGNDLIVGFELGTDRIKLDASVALGDLKVAQTPAGDMVLQHGTQSITLLGVDPDTPTASLF</sequence>
<dbReference type="SMART" id="SM00710">
    <property type="entry name" value="PbH1"/>
    <property type="match status" value="7"/>
</dbReference>
<dbReference type="Gene3D" id="2.160.20.10">
    <property type="entry name" value="Single-stranded right-handed beta-helix, Pectin lyase-like"/>
    <property type="match status" value="1"/>
</dbReference>
<geneLocation type="plasmid" evidence="10 11">
    <name>pTT6-1</name>
</geneLocation>
<evidence type="ECO:0000256" key="7">
    <source>
        <dbReference type="ARBA" id="ARBA00023239"/>
    </source>
</evidence>
<dbReference type="InterPro" id="IPR052052">
    <property type="entry name" value="Polysaccharide_Lyase_9"/>
</dbReference>
<comment type="similarity">
    <text evidence="8">Belongs to the polysaccharide lyase 9 family.</text>
</comment>
<dbReference type="Pfam" id="PF13229">
    <property type="entry name" value="Beta_helix"/>
    <property type="match status" value="1"/>
</dbReference>
<dbReference type="PANTHER" id="PTHR40088">
    <property type="entry name" value="PECTATE LYASE (EUROFUNG)"/>
    <property type="match status" value="1"/>
</dbReference>
<dbReference type="Proteomes" id="UP000595197">
    <property type="component" value="Plasmid pTT6-1"/>
</dbReference>
<dbReference type="PRINTS" id="PR00313">
    <property type="entry name" value="CABNDNGRPT"/>
</dbReference>
<keyword evidence="7" id="KW-0456">Lyase</keyword>
<reference evidence="10" key="1">
    <citation type="submission" date="2021-02" db="EMBL/GenBank/DDBJ databases">
        <title>Skermanella TT6 skin isolate.</title>
        <authorList>
            <person name="Lee K."/>
            <person name="Ganzorig M."/>
        </authorList>
    </citation>
    <scope>NUCLEOTIDE SEQUENCE</scope>
    <source>
        <strain evidence="10">TT6</strain>
    </source>
</reference>
<dbReference type="Pfam" id="PF00353">
    <property type="entry name" value="HemolysinCabind"/>
    <property type="match status" value="2"/>
</dbReference>
<evidence type="ECO:0000313" key="10">
    <source>
        <dbReference type="EMBL" id="QQP92897.1"/>
    </source>
</evidence>
<dbReference type="InterPro" id="IPR001343">
    <property type="entry name" value="Hemolysn_Ca-bd"/>
</dbReference>
<feature type="domain" description="Right handed beta helix" evidence="9">
    <location>
        <begin position="107"/>
        <end position="234"/>
    </location>
</feature>
<dbReference type="InterPro" id="IPR006626">
    <property type="entry name" value="PbH1"/>
</dbReference>
<comment type="subcellular location">
    <subcellularLocation>
        <location evidence="2">Secreted</location>
    </subcellularLocation>
</comment>
<proteinExistence type="inferred from homology"/>
<evidence type="ECO:0000313" key="11">
    <source>
        <dbReference type="Proteomes" id="UP000595197"/>
    </source>
</evidence>
<dbReference type="PANTHER" id="PTHR40088:SF1">
    <property type="entry name" value="PECTATE LYASE PEL9"/>
    <property type="match status" value="1"/>
</dbReference>
<dbReference type="InterPro" id="IPR039448">
    <property type="entry name" value="Beta_helix"/>
</dbReference>
<evidence type="ECO:0000256" key="6">
    <source>
        <dbReference type="ARBA" id="ARBA00022837"/>
    </source>
</evidence>
<evidence type="ECO:0000256" key="2">
    <source>
        <dbReference type="ARBA" id="ARBA00004613"/>
    </source>
</evidence>
<keyword evidence="11" id="KW-1185">Reference proteome</keyword>
<keyword evidence="3" id="KW-0964">Secreted</keyword>
<dbReference type="PROSITE" id="PS00330">
    <property type="entry name" value="HEMOLYSIN_CALCIUM"/>
    <property type="match status" value="1"/>
</dbReference>
<organism evidence="10 11">
    <name type="scientific">Skermanella cutis</name>
    <dbReference type="NCBI Taxonomy" id="2775420"/>
    <lineage>
        <taxon>Bacteria</taxon>
        <taxon>Pseudomonadati</taxon>
        <taxon>Pseudomonadota</taxon>
        <taxon>Alphaproteobacteria</taxon>
        <taxon>Rhodospirillales</taxon>
        <taxon>Azospirillaceae</taxon>
        <taxon>Skermanella</taxon>
    </lineage>
</organism>
<name>A0ABX7BKA2_9PROT</name>
<dbReference type="Gene3D" id="2.150.10.10">
    <property type="entry name" value="Serralysin-like metalloprotease, C-terminal"/>
    <property type="match status" value="2"/>
</dbReference>
<evidence type="ECO:0000256" key="3">
    <source>
        <dbReference type="ARBA" id="ARBA00022525"/>
    </source>
</evidence>
<dbReference type="EMBL" id="CP067421">
    <property type="protein sequence ID" value="QQP92897.1"/>
    <property type="molecule type" value="Genomic_DNA"/>
</dbReference>
<evidence type="ECO:0000256" key="8">
    <source>
        <dbReference type="ARBA" id="ARBA00038263"/>
    </source>
</evidence>
<dbReference type="InterPro" id="IPR018511">
    <property type="entry name" value="Hemolysin-typ_Ca-bd_CS"/>
</dbReference>
<evidence type="ECO:0000256" key="4">
    <source>
        <dbReference type="ARBA" id="ARBA00022723"/>
    </source>
</evidence>
<evidence type="ECO:0000256" key="5">
    <source>
        <dbReference type="ARBA" id="ARBA00022729"/>
    </source>
</evidence>
<keyword evidence="4" id="KW-0479">Metal-binding</keyword>
<dbReference type="InterPro" id="IPR011050">
    <property type="entry name" value="Pectin_lyase_fold/virulence"/>
</dbReference>
<comment type="cofactor">
    <cofactor evidence="1">
        <name>Ca(2+)</name>
        <dbReference type="ChEBI" id="CHEBI:29108"/>
    </cofactor>
</comment>
<gene>
    <name evidence="10" type="ORF">IGS68_31150</name>
</gene>